<protein>
    <submittedName>
        <fullName evidence="1">Uncharacterized protein</fullName>
    </submittedName>
</protein>
<organism evidence="1 2">
    <name type="scientific">Microcystis aeruginosa PCC 9808</name>
    <dbReference type="NCBI Taxonomy" id="1160284"/>
    <lineage>
        <taxon>Bacteria</taxon>
        <taxon>Bacillati</taxon>
        <taxon>Cyanobacteriota</taxon>
        <taxon>Cyanophyceae</taxon>
        <taxon>Oscillatoriophycideae</taxon>
        <taxon>Chroococcales</taxon>
        <taxon>Microcystaceae</taxon>
        <taxon>Microcystis</taxon>
    </lineage>
</organism>
<proteinExistence type="predicted"/>
<dbReference type="Proteomes" id="UP000005291">
    <property type="component" value="Unassembled WGS sequence"/>
</dbReference>
<dbReference type="HOGENOM" id="CLU_1439574_0_0_3"/>
<dbReference type="EMBL" id="CAIN01000427">
    <property type="protein sequence ID" value="CCI28645.1"/>
    <property type="molecule type" value="Genomic_DNA"/>
</dbReference>
<evidence type="ECO:0000313" key="1">
    <source>
        <dbReference type="EMBL" id="CCI28645.1"/>
    </source>
</evidence>
<name>I4I2X1_MICAE</name>
<reference evidence="1 2" key="1">
    <citation type="submission" date="2012-04" db="EMBL/GenBank/DDBJ databases">
        <authorList>
            <person name="Genoscope - CEA"/>
        </authorList>
    </citation>
    <scope>NUCLEOTIDE SEQUENCE [LARGE SCALE GENOMIC DNA]</scope>
    <source>
        <strain evidence="1 2">9808</strain>
    </source>
</reference>
<evidence type="ECO:0000313" key="2">
    <source>
        <dbReference type="Proteomes" id="UP000005291"/>
    </source>
</evidence>
<dbReference type="AlphaFoldDB" id="I4I2X1"/>
<accession>I4I2X1</accession>
<gene>
    <name evidence="1" type="ORF">MICAG_510025</name>
</gene>
<comment type="caution">
    <text evidence="1">The sequence shown here is derived from an EMBL/GenBank/DDBJ whole genome shotgun (WGS) entry which is preliminary data.</text>
</comment>
<sequence>MGNAIKKDRWTISQDSATAAATSTSAVFGWCAVLGGLCNPFSLFSLFTLIPYFFSFPFFPALRRVDFFEKMALMLNFIKAMKELSVISWEGGVILWAVKLLKKPATTMSALVKPSSLIPKGLRVQQINNPTLFKFTDELGDRMQTLLDKKKADDLTPEEVLELEAIGELDQIFSHINAVIAARVNGHS</sequence>
<dbReference type="RefSeq" id="WP_002791021.1">
    <property type="nucleotide sequence ID" value="NZ_HE973582.1"/>
</dbReference>